<reference evidence="3 4" key="1">
    <citation type="submission" date="2018-01" db="EMBL/GenBank/DDBJ databases">
        <title>Genomic Encyclopedia of Type Strains, Phase III (KMG-III): the genomes of soil and plant-associated and newly described type strains.</title>
        <authorList>
            <person name="Whitman W."/>
        </authorList>
    </citation>
    <scope>NUCLEOTIDE SEQUENCE [LARGE SCALE GENOMIC DNA]</scope>
    <source>
        <strain evidence="3 4">JCM 18070</strain>
    </source>
</reference>
<name>A0A2S4MMW5_9BURK</name>
<feature type="transmembrane region" description="Helical" evidence="1">
    <location>
        <begin position="32"/>
        <end position="48"/>
    </location>
</feature>
<feature type="transmembrane region" description="Helical" evidence="1">
    <location>
        <begin position="114"/>
        <end position="136"/>
    </location>
</feature>
<comment type="caution">
    <text evidence="3">The sequence shown here is derived from an EMBL/GenBank/DDBJ whole genome shotgun (WGS) entry which is preliminary data.</text>
</comment>
<evidence type="ECO:0000256" key="1">
    <source>
        <dbReference type="SAM" id="Phobius"/>
    </source>
</evidence>
<proteinExistence type="predicted"/>
<feature type="transmembrane region" description="Helical" evidence="1">
    <location>
        <begin position="368"/>
        <end position="390"/>
    </location>
</feature>
<dbReference type="PANTHER" id="PTHR23028">
    <property type="entry name" value="ACETYLTRANSFERASE"/>
    <property type="match status" value="1"/>
</dbReference>
<feature type="transmembrane region" description="Helical" evidence="1">
    <location>
        <begin position="264"/>
        <end position="284"/>
    </location>
</feature>
<keyword evidence="1" id="KW-0472">Membrane</keyword>
<feature type="transmembrane region" description="Helical" evidence="1">
    <location>
        <begin position="68"/>
        <end position="93"/>
    </location>
</feature>
<dbReference type="InterPro" id="IPR050879">
    <property type="entry name" value="Acyltransferase_3"/>
</dbReference>
<dbReference type="GO" id="GO:0016020">
    <property type="term" value="C:membrane"/>
    <property type="evidence" value="ECO:0007669"/>
    <property type="project" value="TreeGrafter"/>
</dbReference>
<sequence length="428" mass="46968">MATIRAAFRYLHDLPARVGRPLSRSYIPELDGLRFLALFFVLVWHASIRAMRDYANVTGPQGGDGYYWFFPHGEVGVILFFFISGFVVSQPFLSRPSHEWKVKSFYARRFIRIYPPYLIALSLCFVALKIVGYVPADAKSFNAPGMSLTSSYLASAFYLHSAVFNSASRLDPPMWSLELEVAFYALAPLLLLVYTRITSKAARLGCLGAVVACLLLATVFASSQFSVDGRYRWGLLCHGYLFLLGIGAADIAGDRLSRERRTHALFDLLFVAGLASIVGVGLYLSRIDARLSGAGATSALLFSTAAALVMVFAGAFYGTLSSRFLRLPWIRLIGTMCYSVYLTHIVTMQACGEVLDRLLRLHDATLVWATYFVILIPAALTAGLVFYLCIERPFATLAAYGGRRARPAAVPVSTPAAAVPRASNLQGN</sequence>
<keyword evidence="1" id="KW-1133">Transmembrane helix</keyword>
<dbReference type="AlphaFoldDB" id="A0A2S4MMW5"/>
<dbReference type="EMBL" id="PQGA01000001">
    <property type="protein sequence ID" value="POR55939.1"/>
    <property type="molecule type" value="Genomic_DNA"/>
</dbReference>
<gene>
    <name evidence="3" type="ORF">B0G62_101335</name>
</gene>
<feature type="transmembrane region" description="Helical" evidence="1">
    <location>
        <begin position="329"/>
        <end position="348"/>
    </location>
</feature>
<evidence type="ECO:0000313" key="4">
    <source>
        <dbReference type="Proteomes" id="UP000237381"/>
    </source>
</evidence>
<feature type="transmembrane region" description="Helical" evidence="1">
    <location>
        <begin position="201"/>
        <end position="221"/>
    </location>
</feature>
<protein>
    <submittedName>
        <fullName evidence="3">Peptidoglycan/LPS O-acetylase OafA/YrhL</fullName>
    </submittedName>
</protein>
<accession>A0A2S4MMW5</accession>
<feature type="transmembrane region" description="Helical" evidence="1">
    <location>
        <begin position="174"/>
        <end position="194"/>
    </location>
</feature>
<dbReference type="RefSeq" id="WP_167401165.1">
    <property type="nucleotide sequence ID" value="NZ_PQGA01000001.1"/>
</dbReference>
<feature type="transmembrane region" description="Helical" evidence="1">
    <location>
        <begin position="233"/>
        <end position="252"/>
    </location>
</feature>
<evidence type="ECO:0000313" key="3">
    <source>
        <dbReference type="EMBL" id="POR55939.1"/>
    </source>
</evidence>
<dbReference type="Proteomes" id="UP000237381">
    <property type="component" value="Unassembled WGS sequence"/>
</dbReference>
<organism evidence="3 4">
    <name type="scientific">Paraburkholderia eburnea</name>
    <dbReference type="NCBI Taxonomy" id="1189126"/>
    <lineage>
        <taxon>Bacteria</taxon>
        <taxon>Pseudomonadati</taxon>
        <taxon>Pseudomonadota</taxon>
        <taxon>Betaproteobacteria</taxon>
        <taxon>Burkholderiales</taxon>
        <taxon>Burkholderiaceae</taxon>
        <taxon>Paraburkholderia</taxon>
    </lineage>
</organism>
<evidence type="ECO:0000259" key="2">
    <source>
        <dbReference type="Pfam" id="PF01757"/>
    </source>
</evidence>
<feature type="domain" description="Acyltransferase 3" evidence="2">
    <location>
        <begin position="28"/>
        <end position="387"/>
    </location>
</feature>
<feature type="transmembrane region" description="Helical" evidence="1">
    <location>
        <begin position="296"/>
        <end position="317"/>
    </location>
</feature>
<dbReference type="Pfam" id="PF01757">
    <property type="entry name" value="Acyl_transf_3"/>
    <property type="match status" value="1"/>
</dbReference>
<dbReference type="PANTHER" id="PTHR23028:SF53">
    <property type="entry name" value="ACYL_TRANSF_3 DOMAIN-CONTAINING PROTEIN"/>
    <property type="match status" value="1"/>
</dbReference>
<dbReference type="GO" id="GO:0009103">
    <property type="term" value="P:lipopolysaccharide biosynthetic process"/>
    <property type="evidence" value="ECO:0007669"/>
    <property type="project" value="TreeGrafter"/>
</dbReference>
<keyword evidence="4" id="KW-1185">Reference proteome</keyword>
<dbReference type="GO" id="GO:0016747">
    <property type="term" value="F:acyltransferase activity, transferring groups other than amino-acyl groups"/>
    <property type="evidence" value="ECO:0007669"/>
    <property type="project" value="InterPro"/>
</dbReference>
<dbReference type="InterPro" id="IPR002656">
    <property type="entry name" value="Acyl_transf_3_dom"/>
</dbReference>
<keyword evidence="1" id="KW-0812">Transmembrane</keyword>